<organism evidence="3 4">
    <name type="scientific">Actinoallomurus liliacearum</name>
    <dbReference type="NCBI Taxonomy" id="1080073"/>
    <lineage>
        <taxon>Bacteria</taxon>
        <taxon>Bacillati</taxon>
        <taxon>Actinomycetota</taxon>
        <taxon>Actinomycetes</taxon>
        <taxon>Streptosporangiales</taxon>
        <taxon>Thermomonosporaceae</taxon>
        <taxon>Actinoallomurus</taxon>
    </lineage>
</organism>
<feature type="region of interest" description="Disordered" evidence="1">
    <location>
        <begin position="136"/>
        <end position="182"/>
    </location>
</feature>
<evidence type="ECO:0000256" key="2">
    <source>
        <dbReference type="SAM" id="Phobius"/>
    </source>
</evidence>
<feature type="compositionally biased region" description="Gly residues" evidence="1">
    <location>
        <begin position="44"/>
        <end position="58"/>
    </location>
</feature>
<dbReference type="EMBL" id="BAABHJ010000001">
    <property type="protein sequence ID" value="GAA4601413.1"/>
    <property type="molecule type" value="Genomic_DNA"/>
</dbReference>
<sequence>MHESPEGYGQGPYSNQPQGQGGYPPQQPYPGQGGYPGQQQPYPGQGGGGQQSYPGQGGQQPYYPSDPYGGGQQPPPNTPWGGGGGGGFGPSEPPGPGGWGPPPGPPRKNNGPLIVVAIVAALVVLGGGGAIAWALSSGDDPKKPISLPTPSYSLPTGVPTGGYPTVEPSPSDSPSPSPTLDAAATVQPGDCVRNAGTQSTPHLEETTCHSGTYKVLKRITGTSDWDKCKSVPGYTAAYRRKNTITILSFVLCMKKL</sequence>
<keyword evidence="4" id="KW-1185">Reference proteome</keyword>
<dbReference type="Proteomes" id="UP001500212">
    <property type="component" value="Unassembled WGS sequence"/>
</dbReference>
<evidence type="ECO:0000256" key="1">
    <source>
        <dbReference type="SAM" id="MobiDB-lite"/>
    </source>
</evidence>
<feature type="region of interest" description="Disordered" evidence="1">
    <location>
        <begin position="1"/>
        <end position="107"/>
    </location>
</feature>
<reference evidence="4" key="1">
    <citation type="journal article" date="2019" name="Int. J. Syst. Evol. Microbiol.">
        <title>The Global Catalogue of Microorganisms (GCM) 10K type strain sequencing project: providing services to taxonomists for standard genome sequencing and annotation.</title>
        <authorList>
            <consortium name="The Broad Institute Genomics Platform"/>
            <consortium name="The Broad Institute Genome Sequencing Center for Infectious Disease"/>
            <person name="Wu L."/>
            <person name="Ma J."/>
        </authorList>
    </citation>
    <scope>NUCLEOTIDE SEQUENCE [LARGE SCALE GENOMIC DNA]</scope>
    <source>
        <strain evidence="4">JCM 17938</strain>
    </source>
</reference>
<feature type="transmembrane region" description="Helical" evidence="2">
    <location>
        <begin position="113"/>
        <end position="135"/>
    </location>
</feature>
<keyword evidence="2" id="KW-0812">Transmembrane</keyword>
<accession>A0ABP8TCP2</accession>
<name>A0ABP8TCP2_9ACTN</name>
<evidence type="ECO:0000313" key="3">
    <source>
        <dbReference type="EMBL" id="GAA4601413.1"/>
    </source>
</evidence>
<gene>
    <name evidence="3" type="ORF">GCM10023195_03580</name>
</gene>
<keyword evidence="2" id="KW-0472">Membrane</keyword>
<comment type="caution">
    <text evidence="3">The sequence shown here is derived from an EMBL/GenBank/DDBJ whole genome shotgun (WGS) entry which is preliminary data.</text>
</comment>
<feature type="compositionally biased region" description="Gly residues" evidence="1">
    <location>
        <begin position="80"/>
        <end position="89"/>
    </location>
</feature>
<keyword evidence="2" id="KW-1133">Transmembrane helix</keyword>
<dbReference type="RefSeq" id="WP_345347039.1">
    <property type="nucleotide sequence ID" value="NZ_BAABHJ010000001.1"/>
</dbReference>
<feature type="compositionally biased region" description="Pro residues" evidence="1">
    <location>
        <begin position="91"/>
        <end position="106"/>
    </location>
</feature>
<evidence type="ECO:0000313" key="4">
    <source>
        <dbReference type="Proteomes" id="UP001500212"/>
    </source>
</evidence>
<protein>
    <submittedName>
        <fullName evidence="3">Uncharacterized protein</fullName>
    </submittedName>
</protein>
<proteinExistence type="predicted"/>